<dbReference type="EC" id="2.1.1.22" evidence="2"/>
<keyword evidence="5" id="KW-0949">S-adenosyl-L-methionine</keyword>
<dbReference type="PANTHER" id="PTHR12303:SF6">
    <property type="entry name" value="CARNOSINE N-METHYLTRANSFERASE"/>
    <property type="match status" value="1"/>
</dbReference>
<name>A0A8H5LXS3_9AGAR</name>
<evidence type="ECO:0000256" key="5">
    <source>
        <dbReference type="ARBA" id="ARBA00022691"/>
    </source>
</evidence>
<dbReference type="SUPFAM" id="SSF53335">
    <property type="entry name" value="S-adenosyl-L-methionine-dependent methyltransferases"/>
    <property type="match status" value="1"/>
</dbReference>
<comment type="caution">
    <text evidence="6">The sequence shown here is derived from an EMBL/GenBank/DDBJ whole genome shotgun (WGS) entry which is preliminary data.</text>
</comment>
<dbReference type="GO" id="GO:0032259">
    <property type="term" value="P:methylation"/>
    <property type="evidence" value="ECO:0007669"/>
    <property type="project" value="UniProtKB-KW"/>
</dbReference>
<gene>
    <name evidence="6" type="ORF">D9615_009483</name>
</gene>
<dbReference type="EMBL" id="JAACJP010000039">
    <property type="protein sequence ID" value="KAF5373492.1"/>
    <property type="molecule type" value="Genomic_DNA"/>
</dbReference>
<organism evidence="6 7">
    <name type="scientific">Tricholomella constricta</name>
    <dbReference type="NCBI Taxonomy" id="117010"/>
    <lineage>
        <taxon>Eukaryota</taxon>
        <taxon>Fungi</taxon>
        <taxon>Dikarya</taxon>
        <taxon>Basidiomycota</taxon>
        <taxon>Agaricomycotina</taxon>
        <taxon>Agaricomycetes</taxon>
        <taxon>Agaricomycetidae</taxon>
        <taxon>Agaricales</taxon>
        <taxon>Tricholomatineae</taxon>
        <taxon>Lyophyllaceae</taxon>
        <taxon>Tricholomella</taxon>
    </lineage>
</organism>
<dbReference type="InterPro" id="IPR012901">
    <property type="entry name" value="CARME"/>
</dbReference>
<evidence type="ECO:0000256" key="2">
    <source>
        <dbReference type="ARBA" id="ARBA00012003"/>
    </source>
</evidence>
<dbReference type="GO" id="GO:0030735">
    <property type="term" value="F:carnosine N-methyltransferase activity"/>
    <property type="evidence" value="ECO:0007669"/>
    <property type="project" value="UniProtKB-EC"/>
</dbReference>
<dbReference type="Pfam" id="PF07942">
    <property type="entry name" value="CARME"/>
    <property type="match status" value="1"/>
</dbReference>
<dbReference type="Gene3D" id="3.40.50.150">
    <property type="entry name" value="Vaccinia Virus protein VP39"/>
    <property type="match status" value="1"/>
</dbReference>
<evidence type="ECO:0000256" key="3">
    <source>
        <dbReference type="ARBA" id="ARBA00022603"/>
    </source>
</evidence>
<sequence>MKDALVDHFSTVPLEERGKLRVLVPGAGLGRLAWDVASMGFACQGNEFSHYMLLSSFLILNNFSNVLSRQAMLQQVSIPDVLPSALPPNSDFSLVAGDFEEIYGVDVDPDEPQGGEWDAILTCFFIDTSKNIVNYLRIIHRILAPGGVWINLGPLLWHFENNNTNDPSVELDLEEVKALARTIGFELSNERTIDTTYTNISEGMLGYIYHAAFWTATKI</sequence>
<evidence type="ECO:0000256" key="1">
    <source>
        <dbReference type="ARBA" id="ARBA00010086"/>
    </source>
</evidence>
<dbReference type="InterPro" id="IPR029063">
    <property type="entry name" value="SAM-dependent_MTases_sf"/>
</dbReference>
<keyword evidence="3" id="KW-0489">Methyltransferase</keyword>
<evidence type="ECO:0000256" key="4">
    <source>
        <dbReference type="ARBA" id="ARBA00022679"/>
    </source>
</evidence>
<accession>A0A8H5LXS3</accession>
<dbReference type="Proteomes" id="UP000565441">
    <property type="component" value="Unassembled WGS sequence"/>
</dbReference>
<dbReference type="AlphaFoldDB" id="A0A8H5LXS3"/>
<comment type="similarity">
    <text evidence="1">Belongs to the carnosine N-methyltransferase family.</text>
</comment>
<dbReference type="PANTHER" id="PTHR12303">
    <property type="entry name" value="CARNOSINE N-METHYLTRANSFERASE"/>
    <property type="match status" value="1"/>
</dbReference>
<keyword evidence="4" id="KW-0808">Transferase</keyword>
<proteinExistence type="inferred from homology"/>
<dbReference type="SMART" id="SM01296">
    <property type="entry name" value="N2227"/>
    <property type="match status" value="1"/>
</dbReference>
<reference evidence="6 7" key="1">
    <citation type="journal article" date="2020" name="ISME J.">
        <title>Uncovering the hidden diversity of litter-decomposition mechanisms in mushroom-forming fungi.</title>
        <authorList>
            <person name="Floudas D."/>
            <person name="Bentzer J."/>
            <person name="Ahren D."/>
            <person name="Johansson T."/>
            <person name="Persson P."/>
            <person name="Tunlid A."/>
        </authorList>
    </citation>
    <scope>NUCLEOTIDE SEQUENCE [LARGE SCALE GENOMIC DNA]</scope>
    <source>
        <strain evidence="6 7">CBS 661.87</strain>
    </source>
</reference>
<evidence type="ECO:0000313" key="6">
    <source>
        <dbReference type="EMBL" id="KAF5373492.1"/>
    </source>
</evidence>
<dbReference type="OrthoDB" id="978at2759"/>
<protein>
    <recommendedName>
        <fullName evidence="2">carnosine N-methyltransferase</fullName>
        <ecNumber evidence="2">2.1.1.22</ecNumber>
    </recommendedName>
</protein>
<evidence type="ECO:0000313" key="7">
    <source>
        <dbReference type="Proteomes" id="UP000565441"/>
    </source>
</evidence>
<keyword evidence="7" id="KW-1185">Reference proteome</keyword>